<comment type="caution">
    <text evidence="4">The sequence shown here is derived from an EMBL/GenBank/DDBJ whole genome shotgun (WGS) entry which is preliminary data.</text>
</comment>
<feature type="domain" description="Heme NO-binding" evidence="3">
    <location>
        <begin position="2"/>
        <end position="165"/>
    </location>
</feature>
<dbReference type="AlphaFoldDB" id="A0A813JJN4"/>
<dbReference type="GO" id="GO:0020037">
    <property type="term" value="F:heme binding"/>
    <property type="evidence" value="ECO:0007669"/>
    <property type="project" value="InterPro"/>
</dbReference>
<evidence type="ECO:0000313" key="4">
    <source>
        <dbReference type="EMBL" id="CAE8676781.1"/>
    </source>
</evidence>
<reference evidence="4" key="1">
    <citation type="submission" date="2021-02" db="EMBL/GenBank/DDBJ databases">
        <authorList>
            <person name="Dougan E. K."/>
            <person name="Rhodes N."/>
            <person name="Thang M."/>
            <person name="Chan C."/>
        </authorList>
    </citation>
    <scope>NUCLEOTIDE SEQUENCE</scope>
</reference>
<gene>
    <name evidence="4" type="ORF">PGLA2088_LOCUS20029</name>
</gene>
<dbReference type="SUPFAM" id="SSF111126">
    <property type="entry name" value="Ligand-binding domain in the NO signalling and Golgi transport"/>
    <property type="match status" value="1"/>
</dbReference>
<sequence length="543" mass="61192">MHGLIHIVLKEFLVTQFGEEVWCKVLEKCSLPRDDTSLVDVGRQYEDKLTLTAIDAAFGILGVSRDAGLELFGAFFVTYLARQGWVPMLISMGSSLEEFINNLNEMHHFLERDLRSSVFPFFATSQDDQGCLLLTYSSARYLPGLVRGVLRELGCALYKVSVDFEEVCQDQASKSMTWRVRVSSLPCTAPAPEVESPEAPSPSLSFAAFHEMMVSLFRLPPISFGTCCATCNSEAEPCFVEEVSALPLQIPVKLEAADDDHDDRVADPSPTRSFHTSPLHSRIPSFRFTSEDSGGPTSLSSICAELSVKTPVSESFGDLDAVQRCELAKRLLRAVPANKVSCSWQELGPASTSVTSRFWDQDLRLPEFFAWSVALDEESPTVPVAFRFVSHTWSPPEDWHSIMGETCFYNDIKAAELCIAAKDLSALYADDASLWGEVQFWIDKCCIRQGQPELMKLCILLIEEFIQLCDGMVVIFNWSYLTRLWFRTWLNQLFTFFVCFFVFLFVVVVGFEGWQVFSFLVFLSRWCRCLSAVLLFVLLCFVC</sequence>
<dbReference type="InterPro" id="IPR038158">
    <property type="entry name" value="H-NOX_domain_sf"/>
</dbReference>
<dbReference type="InterPro" id="IPR024096">
    <property type="entry name" value="NO_sig/Golgi_transp_ligand-bd"/>
</dbReference>
<dbReference type="Proteomes" id="UP000626109">
    <property type="component" value="Unassembled WGS sequence"/>
</dbReference>
<keyword evidence="2" id="KW-0472">Membrane</keyword>
<protein>
    <recommendedName>
        <fullName evidence="3">Heme NO-binding domain-containing protein</fullName>
    </recommendedName>
</protein>
<proteinExistence type="predicted"/>
<organism evidence="4 5">
    <name type="scientific">Polarella glacialis</name>
    <name type="common">Dinoflagellate</name>
    <dbReference type="NCBI Taxonomy" id="89957"/>
    <lineage>
        <taxon>Eukaryota</taxon>
        <taxon>Sar</taxon>
        <taxon>Alveolata</taxon>
        <taxon>Dinophyceae</taxon>
        <taxon>Suessiales</taxon>
        <taxon>Suessiaceae</taxon>
        <taxon>Polarella</taxon>
    </lineage>
</organism>
<keyword evidence="2" id="KW-0812">Transmembrane</keyword>
<dbReference type="PANTHER" id="PTHR45655:SF13">
    <property type="entry name" value="SOLUBLE GUANYLATE CYCLASE GCY-32-RELATED"/>
    <property type="match status" value="1"/>
</dbReference>
<feature type="transmembrane region" description="Helical" evidence="2">
    <location>
        <begin position="493"/>
        <end position="511"/>
    </location>
</feature>
<keyword evidence="2" id="KW-1133">Transmembrane helix</keyword>
<dbReference type="EMBL" id="CAJNNW010025299">
    <property type="protein sequence ID" value="CAE8676781.1"/>
    <property type="molecule type" value="Genomic_DNA"/>
</dbReference>
<feature type="region of interest" description="Disordered" evidence="1">
    <location>
        <begin position="257"/>
        <end position="278"/>
    </location>
</feature>
<accession>A0A813JJN4</accession>
<dbReference type="InterPro" id="IPR011644">
    <property type="entry name" value="Heme_NO-bd"/>
</dbReference>
<evidence type="ECO:0000259" key="3">
    <source>
        <dbReference type="Pfam" id="PF07700"/>
    </source>
</evidence>
<evidence type="ECO:0000313" key="5">
    <source>
        <dbReference type="Proteomes" id="UP000626109"/>
    </source>
</evidence>
<feature type="transmembrane region" description="Helical" evidence="2">
    <location>
        <begin position="454"/>
        <end position="481"/>
    </location>
</feature>
<evidence type="ECO:0000256" key="2">
    <source>
        <dbReference type="SAM" id="Phobius"/>
    </source>
</evidence>
<feature type="transmembrane region" description="Helical" evidence="2">
    <location>
        <begin position="517"/>
        <end position="542"/>
    </location>
</feature>
<dbReference type="Gene3D" id="3.90.1520.10">
    <property type="entry name" value="H-NOX domain"/>
    <property type="match status" value="1"/>
</dbReference>
<evidence type="ECO:0000256" key="1">
    <source>
        <dbReference type="SAM" id="MobiDB-lite"/>
    </source>
</evidence>
<dbReference type="Pfam" id="PF07700">
    <property type="entry name" value="HNOB"/>
    <property type="match status" value="1"/>
</dbReference>
<dbReference type="PANTHER" id="PTHR45655">
    <property type="entry name" value="GUANYLATE CYCLASE SOLUBLE SUBUNIT BETA-2"/>
    <property type="match status" value="1"/>
</dbReference>
<name>A0A813JJN4_POLGL</name>